<feature type="compositionally biased region" description="Gly residues" evidence="1">
    <location>
        <begin position="361"/>
        <end position="370"/>
    </location>
</feature>
<dbReference type="InterPro" id="IPR051448">
    <property type="entry name" value="CdaR-like_regulators"/>
</dbReference>
<accession>A0A918AAL4</accession>
<dbReference type="InterPro" id="IPR025736">
    <property type="entry name" value="PucR_C-HTH_dom"/>
</dbReference>
<feature type="region of interest" description="Disordered" evidence="1">
    <location>
        <begin position="340"/>
        <end position="371"/>
    </location>
</feature>
<dbReference type="PANTHER" id="PTHR33744">
    <property type="entry name" value="CARBOHYDRATE DIACID REGULATOR"/>
    <property type="match status" value="1"/>
</dbReference>
<gene>
    <name evidence="4" type="ORF">GCM10012278_53470</name>
</gene>
<dbReference type="Pfam" id="PF07905">
    <property type="entry name" value="PucR"/>
    <property type="match status" value="1"/>
</dbReference>
<evidence type="ECO:0000256" key="1">
    <source>
        <dbReference type="SAM" id="MobiDB-lite"/>
    </source>
</evidence>
<evidence type="ECO:0000313" key="5">
    <source>
        <dbReference type="Proteomes" id="UP000660745"/>
    </source>
</evidence>
<dbReference type="EMBL" id="BMNK01000010">
    <property type="protein sequence ID" value="GGP11127.1"/>
    <property type="molecule type" value="Genomic_DNA"/>
</dbReference>
<keyword evidence="5" id="KW-1185">Reference proteome</keyword>
<dbReference type="AlphaFoldDB" id="A0A918AAL4"/>
<evidence type="ECO:0000313" key="4">
    <source>
        <dbReference type="EMBL" id="GGP11127.1"/>
    </source>
</evidence>
<proteinExistence type="predicted"/>
<dbReference type="SUPFAM" id="SSF46689">
    <property type="entry name" value="Homeodomain-like"/>
    <property type="match status" value="1"/>
</dbReference>
<reference evidence="4" key="2">
    <citation type="submission" date="2020-09" db="EMBL/GenBank/DDBJ databases">
        <authorList>
            <person name="Sun Q."/>
            <person name="Zhou Y."/>
        </authorList>
    </citation>
    <scope>NUCLEOTIDE SEQUENCE</scope>
    <source>
        <strain evidence="4">CGMCC 4.7430</strain>
    </source>
</reference>
<evidence type="ECO:0000259" key="2">
    <source>
        <dbReference type="Pfam" id="PF07905"/>
    </source>
</evidence>
<comment type="caution">
    <text evidence="4">The sequence shown here is derived from an EMBL/GenBank/DDBJ whole genome shotgun (WGS) entry which is preliminary data.</text>
</comment>
<evidence type="ECO:0000259" key="3">
    <source>
        <dbReference type="Pfam" id="PF13556"/>
    </source>
</evidence>
<dbReference type="Pfam" id="PF13556">
    <property type="entry name" value="HTH_30"/>
    <property type="match status" value="1"/>
</dbReference>
<sequence>MAPSLRAVVRRMGLRPVAGGLDTVVRWVAVSELEDPAPFLEGDELLLTTGIRLGDDFSGYVARLVARGVAGLGFGVGLTHEEIPAALVAAAEQAGLPLLEVPRETPFIAIGKLVSELLAAEQYDEITRAFAAQGRLTRAALRPEGTHAVIDRLAKETGGWAILLDESGQVRHTTPGADADAVTAEITRLLTTGRTAWGAASGIRGSGRRFPASLALAGPDEHVVVQPLGGGSRPRGFFAVGAARPFSPVAHTVVNAAGSLLTLALEQGGAHLEAERRLRDAVLRLLLSGAPGAVEEARAVLGPLGARLPEEPFVVLAVGEEALEQVEAVAFAARLDPAGEAVPPADGPSGPLAGERQAGSGPAGRAGQVGGESALGARRRAGVAVLVAEGVGMEVAETVGVAVGVSSPCDYRTLRGGVEQACRAYGGSRGGVVFFGALAGQGLMALLEPAAARAFSAALLAPLVAYGTRADLMASLRAYLDSNGHWDAAAQRLGVHRHTLRYRMKRVSELLGCDLDDPGVRAELWFALEAARR</sequence>
<dbReference type="InterPro" id="IPR009057">
    <property type="entry name" value="Homeodomain-like_sf"/>
</dbReference>
<dbReference type="InterPro" id="IPR042070">
    <property type="entry name" value="PucR_C-HTH_sf"/>
</dbReference>
<feature type="domain" description="Purine catabolism PurC-like" evidence="2">
    <location>
        <begin position="18"/>
        <end position="117"/>
    </location>
</feature>
<name>A0A918AAL4_9ACTN</name>
<reference evidence="4" key="1">
    <citation type="journal article" date="2014" name="Int. J. Syst. Evol. Microbiol.">
        <title>Complete genome sequence of Corynebacterium casei LMG S-19264T (=DSM 44701T), isolated from a smear-ripened cheese.</title>
        <authorList>
            <consortium name="US DOE Joint Genome Institute (JGI-PGF)"/>
            <person name="Walter F."/>
            <person name="Albersmeier A."/>
            <person name="Kalinowski J."/>
            <person name="Ruckert C."/>
        </authorList>
    </citation>
    <scope>NUCLEOTIDE SEQUENCE</scope>
    <source>
        <strain evidence="4">CGMCC 4.7430</strain>
    </source>
</reference>
<evidence type="ECO:0008006" key="6">
    <source>
        <dbReference type="Google" id="ProtNLM"/>
    </source>
</evidence>
<dbReference type="InterPro" id="IPR012914">
    <property type="entry name" value="PucR_dom"/>
</dbReference>
<feature type="domain" description="PucR C-terminal helix-turn-helix" evidence="3">
    <location>
        <begin position="472"/>
        <end position="530"/>
    </location>
</feature>
<dbReference type="Gene3D" id="1.10.10.2840">
    <property type="entry name" value="PucR C-terminal helix-turn-helix domain"/>
    <property type="match status" value="1"/>
</dbReference>
<dbReference type="Proteomes" id="UP000660745">
    <property type="component" value="Unassembled WGS sequence"/>
</dbReference>
<protein>
    <recommendedName>
        <fullName evidence="6">PucR family transcriptional regulator</fullName>
    </recommendedName>
</protein>
<dbReference type="PANTHER" id="PTHR33744:SF1">
    <property type="entry name" value="DNA-BINDING TRANSCRIPTIONAL ACTIVATOR ADER"/>
    <property type="match status" value="1"/>
</dbReference>
<organism evidence="4 5">
    <name type="scientific">Nonomuraea glycinis</name>
    <dbReference type="NCBI Taxonomy" id="2047744"/>
    <lineage>
        <taxon>Bacteria</taxon>
        <taxon>Bacillati</taxon>
        <taxon>Actinomycetota</taxon>
        <taxon>Actinomycetes</taxon>
        <taxon>Streptosporangiales</taxon>
        <taxon>Streptosporangiaceae</taxon>
        <taxon>Nonomuraea</taxon>
    </lineage>
</organism>
<dbReference type="RefSeq" id="WP_189141480.1">
    <property type="nucleotide sequence ID" value="NZ_BMNK01000010.1"/>
</dbReference>